<name>A0A640KK58_LEITA</name>
<sequence>MITCRGAAPRAVLSAILLCGLVAEVAFTTPLRSTEYADRIAAVTCCERIETAWPILRSWSRTCANEQARGDATVKRFATMLAAHSRSSAPALTFTKVCRGKHLSREAVQAFFEHAFCSSLPITHTDLVYSAYSTLMDDAPHDEDALTSSVAVACQRLQQRWTVHAQQWEELLVGRYDLADAQSGLCPRSCTWTTDKFAGDVYDL</sequence>
<evidence type="ECO:0000313" key="2">
    <source>
        <dbReference type="EMBL" id="GET89953.1"/>
    </source>
</evidence>
<protein>
    <submittedName>
        <fullName evidence="2">Uncharacterized protein</fullName>
    </submittedName>
</protein>
<keyword evidence="1" id="KW-0732">Signal</keyword>
<accession>A0A640KK58</accession>
<dbReference type="VEuPathDB" id="TriTrypDB:LtaPh_2803700"/>
<feature type="signal peptide" evidence="1">
    <location>
        <begin position="1"/>
        <end position="28"/>
    </location>
</feature>
<proteinExistence type="predicted"/>
<comment type="caution">
    <text evidence="2">The sequence shown here is derived from an EMBL/GenBank/DDBJ whole genome shotgun (WGS) entry which is preliminary data.</text>
</comment>
<dbReference type="OrthoDB" id="257437at2759"/>
<gene>
    <name evidence="2" type="ORF">LtaPh_2803700</name>
</gene>
<dbReference type="AlphaFoldDB" id="A0A640KK58"/>
<evidence type="ECO:0000313" key="3">
    <source>
        <dbReference type="Proteomes" id="UP000419144"/>
    </source>
</evidence>
<feature type="chain" id="PRO_5024991908" evidence="1">
    <location>
        <begin position="29"/>
        <end position="204"/>
    </location>
</feature>
<organism evidence="2 3">
    <name type="scientific">Leishmania tarentolae</name>
    <name type="common">Sauroleishmania tarentolae</name>
    <dbReference type="NCBI Taxonomy" id="5689"/>
    <lineage>
        <taxon>Eukaryota</taxon>
        <taxon>Discoba</taxon>
        <taxon>Euglenozoa</taxon>
        <taxon>Kinetoplastea</taxon>
        <taxon>Metakinetoplastina</taxon>
        <taxon>Trypanosomatida</taxon>
        <taxon>Trypanosomatidae</taxon>
        <taxon>Leishmaniinae</taxon>
        <taxon>Leishmania</taxon>
        <taxon>lizard Leishmania</taxon>
    </lineage>
</organism>
<keyword evidence="3" id="KW-1185">Reference proteome</keyword>
<evidence type="ECO:0000256" key="1">
    <source>
        <dbReference type="SAM" id="SignalP"/>
    </source>
</evidence>
<dbReference type="Proteomes" id="UP000419144">
    <property type="component" value="Unassembled WGS sequence"/>
</dbReference>
<reference evidence="2" key="1">
    <citation type="submission" date="2019-11" db="EMBL/GenBank/DDBJ databases">
        <title>Leishmania tarentolae CDS.</title>
        <authorList>
            <person name="Goto Y."/>
            <person name="Yamagishi J."/>
        </authorList>
    </citation>
    <scope>NUCLEOTIDE SEQUENCE [LARGE SCALE GENOMIC DNA]</scope>
    <source>
        <strain evidence="2">Parrot Tar II</strain>
    </source>
</reference>
<dbReference type="EMBL" id="BLBS01000039">
    <property type="protein sequence ID" value="GET89953.1"/>
    <property type="molecule type" value="Genomic_DNA"/>
</dbReference>